<keyword evidence="3" id="KW-0804">Transcription</keyword>
<dbReference type="InterPro" id="IPR000843">
    <property type="entry name" value="HTH_LacI"/>
</dbReference>
<dbReference type="GO" id="GO:0003677">
    <property type="term" value="F:DNA binding"/>
    <property type="evidence" value="ECO:0007669"/>
    <property type="project" value="UniProtKB-KW"/>
</dbReference>
<organism evidence="5 6">
    <name type="scientific">Paracoccus spongiarum</name>
    <dbReference type="NCBI Taxonomy" id="3064387"/>
    <lineage>
        <taxon>Bacteria</taxon>
        <taxon>Pseudomonadati</taxon>
        <taxon>Pseudomonadota</taxon>
        <taxon>Alphaproteobacteria</taxon>
        <taxon>Rhodobacterales</taxon>
        <taxon>Paracoccaceae</taxon>
        <taxon>Paracoccus</taxon>
    </lineage>
</organism>
<reference evidence="5 6" key="1">
    <citation type="submission" date="2023-08" db="EMBL/GenBank/DDBJ databases">
        <authorList>
            <person name="Park J.-S."/>
        </authorList>
    </citation>
    <scope>NUCLEOTIDE SEQUENCE [LARGE SCALE GENOMIC DNA]</scope>
    <source>
        <strain evidence="5 6">2205BS29-5</strain>
    </source>
</reference>
<protein>
    <submittedName>
        <fullName evidence="5">LacI family DNA-binding transcriptional regulator</fullName>
    </submittedName>
</protein>
<dbReference type="PANTHER" id="PTHR30146">
    <property type="entry name" value="LACI-RELATED TRANSCRIPTIONAL REPRESSOR"/>
    <property type="match status" value="1"/>
</dbReference>
<dbReference type="Pfam" id="PF00356">
    <property type="entry name" value="LacI"/>
    <property type="match status" value="1"/>
</dbReference>
<keyword evidence="2 5" id="KW-0238">DNA-binding</keyword>
<dbReference type="PROSITE" id="PS50932">
    <property type="entry name" value="HTH_LACI_2"/>
    <property type="match status" value="1"/>
</dbReference>
<evidence type="ECO:0000259" key="4">
    <source>
        <dbReference type="PROSITE" id="PS50932"/>
    </source>
</evidence>
<dbReference type="InterPro" id="IPR028082">
    <property type="entry name" value="Peripla_BP_I"/>
</dbReference>
<keyword evidence="1" id="KW-0805">Transcription regulation</keyword>
<dbReference type="RefSeq" id="WP_305964750.1">
    <property type="nucleotide sequence ID" value="NZ_JAVAMQ010000026.1"/>
</dbReference>
<gene>
    <name evidence="5" type="ORF">Q5Y72_17685</name>
</gene>
<keyword evidence="6" id="KW-1185">Reference proteome</keyword>
<dbReference type="PANTHER" id="PTHR30146:SF109">
    <property type="entry name" value="HTH-TYPE TRANSCRIPTIONAL REGULATOR GALS"/>
    <property type="match status" value="1"/>
</dbReference>
<dbReference type="CDD" id="cd01392">
    <property type="entry name" value="HTH_LacI"/>
    <property type="match status" value="1"/>
</dbReference>
<sequence>MTDVPPNPDAKAPDRVTAQDVARLAGVSQSAVSRVFTPGASASKATAAKVRAAAEQLGYRPNILARSLITGRTRIIGLVVAYLENQFYPIALELLSRALQARGYHVLIFMAGNSTEGVSEVVQELLDYQVDGIITASVAMTNDLTARCDAAGIPVVMFNRGQSDPRLSEVTSDNILGGYTAALHLVATGHRRIAHVMGWQGASTGRDRAQGFRNGLSDAGLTPAAMIDGRFSRETAAAATRALFASGDRPDAVFVGNDHMAFAVMDTLRFDLGLAVPGDVSVVGYDDVPLASWPAYDLTTIRQPVRRMVDATVDLLLGQIEGDADPGRLRPHKIRIEGTLIKRGSVRDRTHHEDTD</sequence>
<dbReference type="Gene3D" id="1.10.260.40">
    <property type="entry name" value="lambda repressor-like DNA-binding domains"/>
    <property type="match status" value="1"/>
</dbReference>
<comment type="caution">
    <text evidence="5">The sequence shown here is derived from an EMBL/GenBank/DDBJ whole genome shotgun (WGS) entry which is preliminary data.</text>
</comment>
<evidence type="ECO:0000256" key="3">
    <source>
        <dbReference type="ARBA" id="ARBA00023163"/>
    </source>
</evidence>
<evidence type="ECO:0000313" key="5">
    <source>
        <dbReference type="EMBL" id="MDP5308917.1"/>
    </source>
</evidence>
<dbReference type="Gene3D" id="3.40.50.2300">
    <property type="match status" value="2"/>
</dbReference>
<dbReference type="SUPFAM" id="SSF47413">
    <property type="entry name" value="lambda repressor-like DNA-binding domains"/>
    <property type="match status" value="1"/>
</dbReference>
<evidence type="ECO:0000256" key="2">
    <source>
        <dbReference type="ARBA" id="ARBA00023125"/>
    </source>
</evidence>
<name>A0ABT9JGI6_9RHOB</name>
<dbReference type="CDD" id="cd06278">
    <property type="entry name" value="PBP1_LacI-like"/>
    <property type="match status" value="1"/>
</dbReference>
<dbReference type="EMBL" id="JAVAMQ010000026">
    <property type="protein sequence ID" value="MDP5308917.1"/>
    <property type="molecule type" value="Genomic_DNA"/>
</dbReference>
<dbReference type="InterPro" id="IPR046335">
    <property type="entry name" value="LacI/GalR-like_sensor"/>
</dbReference>
<dbReference type="Proteomes" id="UP001224997">
    <property type="component" value="Unassembled WGS sequence"/>
</dbReference>
<accession>A0ABT9JGI6</accession>
<feature type="domain" description="HTH lacI-type" evidence="4">
    <location>
        <begin position="16"/>
        <end position="70"/>
    </location>
</feature>
<proteinExistence type="predicted"/>
<dbReference type="Pfam" id="PF13377">
    <property type="entry name" value="Peripla_BP_3"/>
    <property type="match status" value="1"/>
</dbReference>
<dbReference type="InterPro" id="IPR010982">
    <property type="entry name" value="Lambda_DNA-bd_dom_sf"/>
</dbReference>
<evidence type="ECO:0000313" key="6">
    <source>
        <dbReference type="Proteomes" id="UP001224997"/>
    </source>
</evidence>
<dbReference type="SUPFAM" id="SSF53822">
    <property type="entry name" value="Periplasmic binding protein-like I"/>
    <property type="match status" value="1"/>
</dbReference>
<evidence type="ECO:0000256" key="1">
    <source>
        <dbReference type="ARBA" id="ARBA00023015"/>
    </source>
</evidence>
<dbReference type="SMART" id="SM00354">
    <property type="entry name" value="HTH_LACI"/>
    <property type="match status" value="1"/>
</dbReference>